<keyword evidence="3" id="KW-0378">Hydrolase</keyword>
<dbReference type="SUPFAM" id="SSF52788">
    <property type="entry name" value="Phosphotyrosine protein phosphatases I"/>
    <property type="match status" value="1"/>
</dbReference>
<protein>
    <recommendedName>
        <fullName evidence="2">protein-tyrosine-phosphatase</fullName>
        <ecNumber evidence="2">3.1.3.48</ecNumber>
    </recommendedName>
</protein>
<feature type="active site" description="Nucleophile" evidence="5">
    <location>
        <position position="10"/>
    </location>
</feature>
<evidence type="ECO:0000256" key="1">
    <source>
        <dbReference type="ARBA" id="ARBA00011063"/>
    </source>
</evidence>
<dbReference type="RefSeq" id="WP_181268582.1">
    <property type="nucleotide sequence ID" value="NZ_BAAAGB010000001.1"/>
</dbReference>
<keyword evidence="8" id="KW-1185">Reference proteome</keyword>
<dbReference type="Proteomes" id="UP000589292">
    <property type="component" value="Unassembled WGS sequence"/>
</dbReference>
<evidence type="ECO:0000259" key="6">
    <source>
        <dbReference type="SMART" id="SM00226"/>
    </source>
</evidence>
<gene>
    <name evidence="7" type="ORF">FG486_17910</name>
</gene>
<dbReference type="SMART" id="SM00226">
    <property type="entry name" value="LMWPc"/>
    <property type="match status" value="1"/>
</dbReference>
<name>A0A7V8UAD0_9SPHN</name>
<dbReference type="InterPro" id="IPR017867">
    <property type="entry name" value="Tyr_phospatase_low_mol_wt"/>
</dbReference>
<dbReference type="Gene3D" id="3.40.50.2300">
    <property type="match status" value="1"/>
</dbReference>
<dbReference type="AlphaFoldDB" id="A0A7V8UAD0"/>
<organism evidence="7 8">
    <name type="scientific">Sphingomonas ursincola</name>
    <dbReference type="NCBI Taxonomy" id="56361"/>
    <lineage>
        <taxon>Bacteria</taxon>
        <taxon>Pseudomonadati</taxon>
        <taxon>Pseudomonadota</taxon>
        <taxon>Alphaproteobacteria</taxon>
        <taxon>Sphingomonadales</taxon>
        <taxon>Sphingomonadaceae</taxon>
        <taxon>Sphingomonas</taxon>
    </lineage>
</organism>
<evidence type="ECO:0000256" key="4">
    <source>
        <dbReference type="ARBA" id="ARBA00022912"/>
    </source>
</evidence>
<dbReference type="EC" id="3.1.3.48" evidence="2"/>
<evidence type="ECO:0000256" key="3">
    <source>
        <dbReference type="ARBA" id="ARBA00022801"/>
    </source>
</evidence>
<dbReference type="InterPro" id="IPR036196">
    <property type="entry name" value="Ptyr_pPase_sf"/>
</dbReference>
<evidence type="ECO:0000256" key="2">
    <source>
        <dbReference type="ARBA" id="ARBA00013064"/>
    </source>
</evidence>
<keyword evidence="4" id="KW-0904">Protein phosphatase</keyword>
<dbReference type="InterPro" id="IPR050438">
    <property type="entry name" value="LMW_PTPase"/>
</dbReference>
<comment type="caution">
    <text evidence="7">The sequence shown here is derived from an EMBL/GenBank/DDBJ whole genome shotgun (WGS) entry which is preliminary data.</text>
</comment>
<dbReference type="CDD" id="cd16343">
    <property type="entry name" value="LMWPTP"/>
    <property type="match status" value="1"/>
</dbReference>
<proteinExistence type="inferred from homology"/>
<evidence type="ECO:0000313" key="7">
    <source>
        <dbReference type="EMBL" id="MBA1376222.1"/>
    </source>
</evidence>
<reference evidence="7 8" key="1">
    <citation type="journal article" date="1994" name="Int. J. Syst. Bacteriol.">
        <title>Phylogenetic positions of novel aerobic, bacteriochlorophyll a-containing bacteria and description of Roseococcus thiosulfatophilus gen. nov., sp. nov., Erythromicrobium ramosum gen. nov., sp. nov., and Erythrobacter litoralis sp. nov.</title>
        <authorList>
            <person name="Yurkov V."/>
            <person name="Stackebrandt E."/>
            <person name="Holmes A."/>
            <person name="Fuerst J.A."/>
            <person name="Hugenholtz P."/>
            <person name="Golecki J."/>
            <person name="Gad'on N."/>
            <person name="Gorlenko V.M."/>
            <person name="Kompantseva E.I."/>
            <person name="Drews G."/>
        </authorList>
    </citation>
    <scope>NUCLEOTIDE SEQUENCE [LARGE SCALE GENOMIC DNA]</scope>
    <source>
        <strain evidence="7 8">KR-99</strain>
    </source>
</reference>
<dbReference type="EMBL" id="VDES01000006">
    <property type="protein sequence ID" value="MBA1376222.1"/>
    <property type="molecule type" value="Genomic_DNA"/>
</dbReference>
<feature type="active site" description="Proton donor" evidence="5">
    <location>
        <position position="125"/>
    </location>
</feature>
<evidence type="ECO:0000256" key="5">
    <source>
        <dbReference type="PIRSR" id="PIRSR617867-1"/>
    </source>
</evidence>
<evidence type="ECO:0000313" key="8">
    <source>
        <dbReference type="Proteomes" id="UP000589292"/>
    </source>
</evidence>
<dbReference type="PANTHER" id="PTHR11717">
    <property type="entry name" value="LOW MOLECULAR WEIGHT PROTEIN TYROSINE PHOSPHATASE"/>
    <property type="match status" value="1"/>
</dbReference>
<sequence>MKTPSILFVCLGNICRSPLADGALKHRVRQLDLGWTVDSAGTGGWHRGDPPDPRAIAVARAHGVDIANLRGRQVSAADFDRFDLILAMDHDNLAGLRRIAPASSPAELCLALDLVPGRAGQAVADPFYGDASGFDATWADAKAIAEAVLVRFGVRR</sequence>
<dbReference type="InterPro" id="IPR023485">
    <property type="entry name" value="Ptyr_pPase"/>
</dbReference>
<dbReference type="GO" id="GO:0004725">
    <property type="term" value="F:protein tyrosine phosphatase activity"/>
    <property type="evidence" value="ECO:0007669"/>
    <property type="project" value="UniProtKB-EC"/>
</dbReference>
<dbReference type="PRINTS" id="PR00719">
    <property type="entry name" value="LMWPTPASE"/>
</dbReference>
<feature type="domain" description="Phosphotyrosine protein phosphatase I" evidence="6">
    <location>
        <begin position="4"/>
        <end position="151"/>
    </location>
</feature>
<comment type="similarity">
    <text evidence="1">Belongs to the low molecular weight phosphotyrosine protein phosphatase family.</text>
</comment>
<feature type="active site" evidence="5">
    <location>
        <position position="16"/>
    </location>
</feature>
<dbReference type="Pfam" id="PF01451">
    <property type="entry name" value="LMWPc"/>
    <property type="match status" value="1"/>
</dbReference>
<accession>A0A7V8UAD0</accession>
<dbReference type="PANTHER" id="PTHR11717:SF7">
    <property type="entry name" value="LOW MOLECULAR WEIGHT PHOSPHOTYROSINE PROTEIN PHOSPHATASE"/>
    <property type="match status" value="1"/>
</dbReference>